<accession>A0A7N0VML6</accession>
<name>A0A7N0VML6_KALFE</name>
<dbReference type="Gramene" id="Kaladp1222s0008.1.v1.1">
    <property type="protein sequence ID" value="Kaladp1222s0008.1.v1.1"/>
    <property type="gene ID" value="Kaladp1222s0008.v1.1"/>
</dbReference>
<sequence>MGDDMLNHFASNSSNQSDQSLPTKIAKLEARMVGKGPTVPSPSLRSAPLNPAPASKLSLSEDLPASVSSSDSDDDDRKAARADIEMAKTAQNLAELALLEPEQLLYWPSTVAASLVILSCIPSNQYLPHICVMKAHLRSADDNINECVKRLSWLLTKNLSLECYMC</sequence>
<organism evidence="3 4">
    <name type="scientific">Kalanchoe fedtschenkoi</name>
    <name type="common">Lavender scallops</name>
    <name type="synonym">South American air plant</name>
    <dbReference type="NCBI Taxonomy" id="63787"/>
    <lineage>
        <taxon>Eukaryota</taxon>
        <taxon>Viridiplantae</taxon>
        <taxon>Streptophyta</taxon>
        <taxon>Embryophyta</taxon>
        <taxon>Tracheophyta</taxon>
        <taxon>Spermatophyta</taxon>
        <taxon>Magnoliopsida</taxon>
        <taxon>eudicotyledons</taxon>
        <taxon>Gunneridae</taxon>
        <taxon>Pentapetalae</taxon>
        <taxon>Saxifragales</taxon>
        <taxon>Crassulaceae</taxon>
        <taxon>Kalanchoe</taxon>
    </lineage>
</organism>
<reference evidence="3" key="1">
    <citation type="submission" date="2021-01" db="UniProtKB">
        <authorList>
            <consortium name="EnsemblPlants"/>
        </authorList>
    </citation>
    <scope>IDENTIFICATION</scope>
</reference>
<dbReference type="Gene3D" id="1.10.472.10">
    <property type="entry name" value="Cyclin-like"/>
    <property type="match status" value="1"/>
</dbReference>
<feature type="compositionally biased region" description="Low complexity" evidence="1">
    <location>
        <begin position="58"/>
        <end position="70"/>
    </location>
</feature>
<protein>
    <recommendedName>
        <fullName evidence="2">Cyclin C-terminal domain-containing protein</fullName>
    </recommendedName>
</protein>
<dbReference type="InterPro" id="IPR004367">
    <property type="entry name" value="Cyclin_C-dom"/>
</dbReference>
<keyword evidence="4" id="KW-1185">Reference proteome</keyword>
<dbReference type="InterPro" id="IPR036915">
    <property type="entry name" value="Cyclin-like_sf"/>
</dbReference>
<dbReference type="AlphaFoldDB" id="A0A7N0VML6"/>
<evidence type="ECO:0000256" key="1">
    <source>
        <dbReference type="SAM" id="MobiDB-lite"/>
    </source>
</evidence>
<dbReference type="EnsemblPlants" id="Kaladp1222s0008.1.v1.1">
    <property type="protein sequence ID" value="Kaladp1222s0008.1.v1.1"/>
    <property type="gene ID" value="Kaladp1222s0008.v1.1"/>
</dbReference>
<evidence type="ECO:0000313" key="3">
    <source>
        <dbReference type="EnsemblPlants" id="Kaladp1222s0008.1.v1.1"/>
    </source>
</evidence>
<feature type="domain" description="Cyclin C-terminal" evidence="2">
    <location>
        <begin position="78"/>
        <end position="156"/>
    </location>
</feature>
<evidence type="ECO:0000313" key="4">
    <source>
        <dbReference type="Proteomes" id="UP000594263"/>
    </source>
</evidence>
<dbReference type="Pfam" id="PF02984">
    <property type="entry name" value="Cyclin_C"/>
    <property type="match status" value="1"/>
</dbReference>
<dbReference type="Proteomes" id="UP000594263">
    <property type="component" value="Unplaced"/>
</dbReference>
<evidence type="ECO:0000259" key="2">
    <source>
        <dbReference type="Pfam" id="PF02984"/>
    </source>
</evidence>
<feature type="region of interest" description="Disordered" evidence="1">
    <location>
        <begin position="1"/>
        <end position="82"/>
    </location>
</feature>
<proteinExistence type="predicted"/>
<feature type="compositionally biased region" description="Polar residues" evidence="1">
    <location>
        <begin position="9"/>
        <end position="22"/>
    </location>
</feature>
<dbReference type="SUPFAM" id="SSF47954">
    <property type="entry name" value="Cyclin-like"/>
    <property type="match status" value="1"/>
</dbReference>